<dbReference type="RefSeq" id="WP_374830458.1">
    <property type="nucleotide sequence ID" value="NZ_JBHEEZ010000004.1"/>
</dbReference>
<keyword evidence="2" id="KW-1185">Reference proteome</keyword>
<reference evidence="2" key="1">
    <citation type="journal article" date="2019" name="Int. J. Syst. Evol. Microbiol.">
        <title>The Global Catalogue of Microorganisms (GCM) 10K type strain sequencing project: providing services to taxonomists for standard genome sequencing and annotation.</title>
        <authorList>
            <consortium name="The Broad Institute Genomics Platform"/>
            <consortium name="The Broad Institute Genome Sequencing Center for Infectious Disease"/>
            <person name="Wu L."/>
            <person name="Ma J."/>
        </authorList>
    </citation>
    <scope>NUCLEOTIDE SEQUENCE [LARGE SCALE GENOMIC DNA]</scope>
    <source>
        <strain evidence="2">CGMCC 1.15731</strain>
    </source>
</reference>
<accession>A0ABV9H8I4</accession>
<dbReference type="PIRSF" id="PIRSF031878">
    <property type="entry name" value="UCP031878"/>
    <property type="match status" value="1"/>
</dbReference>
<organism evidence="1 2">
    <name type="scientific">Daeguia caeni</name>
    <dbReference type="NCBI Taxonomy" id="439612"/>
    <lineage>
        <taxon>Bacteria</taxon>
        <taxon>Pseudomonadati</taxon>
        <taxon>Pseudomonadota</taxon>
        <taxon>Alphaproteobacteria</taxon>
        <taxon>Hyphomicrobiales</taxon>
        <taxon>Brucellaceae</taxon>
        <taxon>Daeguia</taxon>
    </lineage>
</organism>
<dbReference type="InterPro" id="IPR009922">
    <property type="entry name" value="DUF1457"/>
</dbReference>
<evidence type="ECO:0000313" key="1">
    <source>
        <dbReference type="EMBL" id="MFC4625962.1"/>
    </source>
</evidence>
<proteinExistence type="predicted"/>
<dbReference type="Proteomes" id="UP001596042">
    <property type="component" value="Unassembled WGS sequence"/>
</dbReference>
<name>A0ABV9H8I4_9HYPH</name>
<sequence length="217" mass="23510">MKHPSTIAIFNEWQRLAFNAGQGGFAVPARASIEPRKLGRHLADLFIVESVTDSAGTTFRIAGTRICTLYGRELRASPLSSLWPDRDRPALNEMIDTVNRLGIPALSMHQGITVSSRCVSLELLLAPLTKNDGQICLLGCLVALDQQAGAAFDPVVVNHLQAIEPLAPDLLLNPAKPVKAVPSVKFTRRAPRQNTATALAREPVERPRLRIITGGKA</sequence>
<dbReference type="Pfam" id="PF07310">
    <property type="entry name" value="PAS_5"/>
    <property type="match status" value="1"/>
</dbReference>
<dbReference type="EMBL" id="JBHSEL010000119">
    <property type="protein sequence ID" value="MFC4625962.1"/>
    <property type="molecule type" value="Genomic_DNA"/>
</dbReference>
<protein>
    <submittedName>
        <fullName evidence="1">PAS domain-containing protein</fullName>
    </submittedName>
</protein>
<evidence type="ECO:0000313" key="2">
    <source>
        <dbReference type="Proteomes" id="UP001596042"/>
    </source>
</evidence>
<comment type="caution">
    <text evidence="1">The sequence shown here is derived from an EMBL/GenBank/DDBJ whole genome shotgun (WGS) entry which is preliminary data.</text>
</comment>
<gene>
    <name evidence="1" type="ORF">ACFO1V_12225</name>
</gene>